<name>A0ABR2K7Y4_9EUKA</name>
<keyword evidence="1" id="KW-0812">Transmembrane</keyword>
<reference evidence="2 3" key="1">
    <citation type="submission" date="2024-04" db="EMBL/GenBank/DDBJ databases">
        <title>Tritrichomonas musculus Genome.</title>
        <authorList>
            <person name="Alves-Ferreira E."/>
            <person name="Grigg M."/>
            <person name="Lorenzi H."/>
            <person name="Galac M."/>
        </authorList>
    </citation>
    <scope>NUCLEOTIDE SEQUENCE [LARGE SCALE GENOMIC DNA]</scope>
    <source>
        <strain evidence="2 3">EAF2021</strain>
    </source>
</reference>
<evidence type="ECO:0000256" key="1">
    <source>
        <dbReference type="SAM" id="Phobius"/>
    </source>
</evidence>
<gene>
    <name evidence="2" type="ORF">M9Y10_038269</name>
</gene>
<dbReference type="EMBL" id="JAPFFF010000006">
    <property type="protein sequence ID" value="KAK8887231.1"/>
    <property type="molecule type" value="Genomic_DNA"/>
</dbReference>
<keyword evidence="1" id="KW-1133">Transmembrane helix</keyword>
<dbReference type="Gene3D" id="1.25.40.10">
    <property type="entry name" value="Tetratricopeptide repeat domain"/>
    <property type="match status" value="1"/>
</dbReference>
<proteinExistence type="predicted"/>
<sequence>MTYLNPQVSLTDEEIKEKLLNHHIYVEQRDRFLKDDEEPIPESFYQQIVSYLEKQQIILNPSLISPEIGYKGYQWTQTDNKILITYVSDTLEKRVNINGDRIQSDFISGILYRAPQDFKVTTESSIIKIELTVNEKWPILIVGGDDIDLDSIYIMTFSTLHTCLYSLSRRLLLHNAMRNHYCSIFALSFLSLGEGDKNASFYWNIILYLNCKKQYPTAFAVICEILMGAEDKGSSAILAENILIENANENVPNAFLYLGFLHLNDIEGFQSNNSLAFQYFKEAGEKYKIPKALDTLGRMFLFSIGVNQDIEAGFKYLNEADLPKDQIIDLLKKAEVDEAQIQFLFDEKNKKSEIVSNESDTKKKPNAKKIIIYSVLTFSAALLLGYNFIKRRK</sequence>
<evidence type="ECO:0008006" key="4">
    <source>
        <dbReference type="Google" id="ProtNLM"/>
    </source>
</evidence>
<accession>A0ABR2K7Y4</accession>
<organism evidence="2 3">
    <name type="scientific">Tritrichomonas musculus</name>
    <dbReference type="NCBI Taxonomy" id="1915356"/>
    <lineage>
        <taxon>Eukaryota</taxon>
        <taxon>Metamonada</taxon>
        <taxon>Parabasalia</taxon>
        <taxon>Tritrichomonadida</taxon>
        <taxon>Tritrichomonadidae</taxon>
        <taxon>Tritrichomonas</taxon>
    </lineage>
</organism>
<protein>
    <recommendedName>
        <fullName evidence="4">Sel1 repeat family protein</fullName>
    </recommendedName>
</protein>
<keyword evidence="1" id="KW-0472">Membrane</keyword>
<comment type="caution">
    <text evidence="2">The sequence shown here is derived from an EMBL/GenBank/DDBJ whole genome shotgun (WGS) entry which is preliminary data.</text>
</comment>
<dbReference type="InterPro" id="IPR011990">
    <property type="entry name" value="TPR-like_helical_dom_sf"/>
</dbReference>
<evidence type="ECO:0000313" key="3">
    <source>
        <dbReference type="Proteomes" id="UP001470230"/>
    </source>
</evidence>
<evidence type="ECO:0000313" key="2">
    <source>
        <dbReference type="EMBL" id="KAK8887231.1"/>
    </source>
</evidence>
<dbReference type="Proteomes" id="UP001470230">
    <property type="component" value="Unassembled WGS sequence"/>
</dbReference>
<dbReference type="SUPFAM" id="SSF81901">
    <property type="entry name" value="HCP-like"/>
    <property type="match status" value="1"/>
</dbReference>
<feature type="transmembrane region" description="Helical" evidence="1">
    <location>
        <begin position="370"/>
        <end position="389"/>
    </location>
</feature>
<keyword evidence="3" id="KW-1185">Reference proteome</keyword>